<dbReference type="Proteomes" id="UP000800235">
    <property type="component" value="Unassembled WGS sequence"/>
</dbReference>
<protein>
    <recommendedName>
        <fullName evidence="2">C2 domain-containing protein</fullName>
    </recommendedName>
</protein>
<keyword evidence="4" id="KW-1185">Reference proteome</keyword>
<dbReference type="Pfam" id="PF00168">
    <property type="entry name" value="C2"/>
    <property type="match status" value="1"/>
</dbReference>
<feature type="region of interest" description="Disordered" evidence="1">
    <location>
        <begin position="1"/>
        <end position="87"/>
    </location>
</feature>
<dbReference type="OrthoDB" id="73919at2759"/>
<dbReference type="SUPFAM" id="SSF49562">
    <property type="entry name" value="C2 domain (Calcium/lipid-binding domain, CaLB)"/>
    <property type="match status" value="1"/>
</dbReference>
<dbReference type="InterPro" id="IPR035892">
    <property type="entry name" value="C2_domain_sf"/>
</dbReference>
<comment type="caution">
    <text evidence="3">The sequence shown here is derived from an EMBL/GenBank/DDBJ whole genome shotgun (WGS) entry which is preliminary data.</text>
</comment>
<sequence>MASMPAEAEPNGNQHDGGPQPDDKEKSQGDINEAANVAQSSGVSSQKSKETDEKVEKQEEDHAKGKKQQKDDKQPDGGYDSTPIPYAPPGYTVRITFHKAENLPMADINSFSSDPFVVATLSTGLPTRHKEDPPLIWRTPTVRRNVDPEWQQDWIVANIPAAGFRLKCRLYDEDPADHDDRLGNVVITVPSVSEQWEGIRHQQYKIKKRMGSKRAYLMRAIAVCLKTAHDMSGYLYLSVEVLGRTETDEGGRAYTVGPMWWTKHFSPLLGRIAGRKEPGEDNESNHTCKSKKAERYNFQANQFQFQGPVPPELYHRYVEFKSFVKGMFTSSGIQGYLLSKALHHQHASVYNFDRTTEYGQFEGPSKETTLKFLDLVHYDQGGRIFTYVLTLDSLFRFTETGKEFGIDFLSKHTMHSDVSAYIAYSGEFFIRRLKHKNRPPPEEGGHNKSHPANEISNGPPNDDAPNDPGYYEIVIDNDSGTYRPNGALLPKLKEFLQQNLPGLKVVTLDCQKDAELEAKMKKEQREAKEKEGDHIIYRQMSRGSSISSSDLDELDEAEREQREHRGVLGQAKHEITMVGKSRQAHWKTVVQGKGGDVEAGAATGGVQKEGAAAADHESRTHDITKADDSNR</sequence>
<feature type="compositionally biased region" description="Basic and acidic residues" evidence="1">
    <location>
        <begin position="47"/>
        <end position="75"/>
    </location>
</feature>
<reference evidence="3" key="1">
    <citation type="journal article" date="2020" name="Stud. Mycol.">
        <title>101 Dothideomycetes genomes: a test case for predicting lifestyles and emergence of pathogens.</title>
        <authorList>
            <person name="Haridas S."/>
            <person name="Albert R."/>
            <person name="Binder M."/>
            <person name="Bloem J."/>
            <person name="Labutti K."/>
            <person name="Salamov A."/>
            <person name="Andreopoulos B."/>
            <person name="Baker S."/>
            <person name="Barry K."/>
            <person name="Bills G."/>
            <person name="Bluhm B."/>
            <person name="Cannon C."/>
            <person name="Castanera R."/>
            <person name="Culley D."/>
            <person name="Daum C."/>
            <person name="Ezra D."/>
            <person name="Gonzalez J."/>
            <person name="Henrissat B."/>
            <person name="Kuo A."/>
            <person name="Liang C."/>
            <person name="Lipzen A."/>
            <person name="Lutzoni F."/>
            <person name="Magnuson J."/>
            <person name="Mondo S."/>
            <person name="Nolan M."/>
            <person name="Ohm R."/>
            <person name="Pangilinan J."/>
            <person name="Park H.-J."/>
            <person name="Ramirez L."/>
            <person name="Alfaro M."/>
            <person name="Sun H."/>
            <person name="Tritt A."/>
            <person name="Yoshinaga Y."/>
            <person name="Zwiers L.-H."/>
            <person name="Turgeon B."/>
            <person name="Goodwin S."/>
            <person name="Spatafora J."/>
            <person name="Crous P."/>
            <person name="Grigoriev I."/>
        </authorList>
    </citation>
    <scope>NUCLEOTIDE SEQUENCE</scope>
    <source>
        <strain evidence="3">CBS 130266</strain>
    </source>
</reference>
<proteinExistence type="predicted"/>
<dbReference type="AlphaFoldDB" id="A0A9P4P0Q0"/>
<dbReference type="PROSITE" id="PS50004">
    <property type="entry name" value="C2"/>
    <property type="match status" value="1"/>
</dbReference>
<accession>A0A9P4P0Q0</accession>
<feature type="compositionally biased region" description="Polar residues" evidence="1">
    <location>
        <begin position="37"/>
        <end position="46"/>
    </location>
</feature>
<dbReference type="EMBL" id="MU007014">
    <property type="protein sequence ID" value="KAF2435122.1"/>
    <property type="molecule type" value="Genomic_DNA"/>
</dbReference>
<evidence type="ECO:0000256" key="1">
    <source>
        <dbReference type="SAM" id="MobiDB-lite"/>
    </source>
</evidence>
<feature type="compositionally biased region" description="Low complexity" evidence="1">
    <location>
        <begin position="457"/>
        <end position="469"/>
    </location>
</feature>
<evidence type="ECO:0000313" key="4">
    <source>
        <dbReference type="Proteomes" id="UP000800235"/>
    </source>
</evidence>
<feature type="compositionally biased region" description="Basic and acidic residues" evidence="1">
    <location>
        <begin position="523"/>
        <end position="536"/>
    </location>
</feature>
<dbReference type="InterPro" id="IPR000008">
    <property type="entry name" value="C2_dom"/>
</dbReference>
<dbReference type="GO" id="GO:0010628">
    <property type="term" value="P:positive regulation of gene expression"/>
    <property type="evidence" value="ECO:0007669"/>
    <property type="project" value="TreeGrafter"/>
</dbReference>
<feature type="region of interest" description="Disordered" evidence="1">
    <location>
        <begin position="595"/>
        <end position="631"/>
    </location>
</feature>
<evidence type="ECO:0000259" key="2">
    <source>
        <dbReference type="PROSITE" id="PS50004"/>
    </source>
</evidence>
<dbReference type="SMART" id="SM00239">
    <property type="entry name" value="C2"/>
    <property type="match status" value="1"/>
</dbReference>
<feature type="compositionally biased region" description="Basic and acidic residues" evidence="1">
    <location>
        <begin position="614"/>
        <end position="631"/>
    </location>
</feature>
<dbReference type="PANTHER" id="PTHR47800">
    <property type="entry name" value="C2 DOMAIN-CONTAINING PROTEIN"/>
    <property type="match status" value="1"/>
</dbReference>
<dbReference type="Gene3D" id="2.60.40.150">
    <property type="entry name" value="C2 domain"/>
    <property type="match status" value="1"/>
</dbReference>
<organism evidence="3 4">
    <name type="scientific">Tothia fuscella</name>
    <dbReference type="NCBI Taxonomy" id="1048955"/>
    <lineage>
        <taxon>Eukaryota</taxon>
        <taxon>Fungi</taxon>
        <taxon>Dikarya</taxon>
        <taxon>Ascomycota</taxon>
        <taxon>Pezizomycotina</taxon>
        <taxon>Dothideomycetes</taxon>
        <taxon>Pleosporomycetidae</taxon>
        <taxon>Venturiales</taxon>
        <taxon>Cylindrosympodiaceae</taxon>
        <taxon>Tothia</taxon>
    </lineage>
</organism>
<feature type="domain" description="C2" evidence="2">
    <location>
        <begin position="69"/>
        <end position="204"/>
    </location>
</feature>
<dbReference type="PANTHER" id="PTHR47800:SF5">
    <property type="entry name" value="FER-1-LIKE PROTEIN 6"/>
    <property type="match status" value="1"/>
</dbReference>
<name>A0A9P4P0Q0_9PEZI</name>
<evidence type="ECO:0000313" key="3">
    <source>
        <dbReference type="EMBL" id="KAF2435122.1"/>
    </source>
</evidence>
<gene>
    <name evidence="3" type="ORF">EJ08DRAFT_656756</name>
</gene>
<feature type="region of interest" description="Disordered" evidence="1">
    <location>
        <begin position="435"/>
        <end position="476"/>
    </location>
</feature>
<feature type="region of interest" description="Disordered" evidence="1">
    <location>
        <begin position="523"/>
        <end position="565"/>
    </location>
</feature>